<dbReference type="SMART" id="SM00460">
    <property type="entry name" value="TGc"/>
    <property type="match status" value="1"/>
</dbReference>
<keyword evidence="4" id="KW-1185">Reference proteome</keyword>
<evidence type="ECO:0000313" key="4">
    <source>
        <dbReference type="Proteomes" id="UP001158049"/>
    </source>
</evidence>
<feature type="transmembrane region" description="Helical" evidence="1">
    <location>
        <begin position="119"/>
        <end position="137"/>
    </location>
</feature>
<feature type="transmembrane region" description="Helical" evidence="1">
    <location>
        <begin position="143"/>
        <end position="164"/>
    </location>
</feature>
<dbReference type="InterPro" id="IPR002931">
    <property type="entry name" value="Transglutaminase-like"/>
</dbReference>
<dbReference type="SUPFAM" id="SSF54001">
    <property type="entry name" value="Cysteine proteinases"/>
    <property type="match status" value="1"/>
</dbReference>
<evidence type="ECO:0000259" key="2">
    <source>
        <dbReference type="SMART" id="SM00460"/>
    </source>
</evidence>
<dbReference type="Proteomes" id="UP001158049">
    <property type="component" value="Unassembled WGS sequence"/>
</dbReference>
<protein>
    <submittedName>
        <fullName evidence="3">Transglutaminase-like enzyme, putative cysteine protease</fullName>
    </submittedName>
</protein>
<comment type="caution">
    <text evidence="3">The sequence shown here is derived from an EMBL/GenBank/DDBJ whole genome shotgun (WGS) entry which is preliminary data.</text>
</comment>
<proteinExistence type="predicted"/>
<gene>
    <name evidence="3" type="ORF">SAMN06295970_101297</name>
</gene>
<name>A0ABY1PRD2_9BURK</name>
<evidence type="ECO:0000256" key="1">
    <source>
        <dbReference type="SAM" id="Phobius"/>
    </source>
</evidence>
<dbReference type="InterPro" id="IPR052901">
    <property type="entry name" value="Bact_TGase-like"/>
</dbReference>
<dbReference type="RefSeq" id="WP_283440443.1">
    <property type="nucleotide sequence ID" value="NZ_FXUL01000001.1"/>
</dbReference>
<feature type="transmembrane region" description="Helical" evidence="1">
    <location>
        <begin position="27"/>
        <end position="58"/>
    </location>
</feature>
<feature type="domain" description="Transglutaminase-like" evidence="2">
    <location>
        <begin position="418"/>
        <end position="489"/>
    </location>
</feature>
<feature type="transmembrane region" description="Helical" evidence="1">
    <location>
        <begin position="176"/>
        <end position="195"/>
    </location>
</feature>
<dbReference type="Pfam" id="PF01841">
    <property type="entry name" value="Transglut_core"/>
    <property type="match status" value="1"/>
</dbReference>
<dbReference type="InterPro" id="IPR038765">
    <property type="entry name" value="Papain-like_cys_pep_sf"/>
</dbReference>
<organism evidence="3 4">
    <name type="scientific">Noviherbaspirillum suwonense</name>
    <dbReference type="NCBI Taxonomy" id="1224511"/>
    <lineage>
        <taxon>Bacteria</taxon>
        <taxon>Pseudomonadati</taxon>
        <taxon>Pseudomonadota</taxon>
        <taxon>Betaproteobacteria</taxon>
        <taxon>Burkholderiales</taxon>
        <taxon>Oxalobacteraceae</taxon>
        <taxon>Noviherbaspirillum</taxon>
    </lineage>
</organism>
<keyword evidence="1" id="KW-1133">Transmembrane helix</keyword>
<keyword evidence="1" id="KW-0812">Transmembrane</keyword>
<keyword evidence="1" id="KW-0472">Membrane</keyword>
<evidence type="ECO:0000313" key="3">
    <source>
        <dbReference type="EMBL" id="SMP43459.1"/>
    </source>
</evidence>
<dbReference type="Pfam" id="PF11992">
    <property type="entry name" value="TgpA_N"/>
    <property type="match status" value="1"/>
</dbReference>
<reference evidence="3 4" key="1">
    <citation type="submission" date="2017-05" db="EMBL/GenBank/DDBJ databases">
        <authorList>
            <person name="Varghese N."/>
            <person name="Submissions S."/>
        </authorList>
    </citation>
    <scope>NUCLEOTIDE SEQUENCE [LARGE SCALE GENOMIC DNA]</scope>
    <source>
        <strain evidence="3 4">DSM 26001</strain>
    </source>
</reference>
<dbReference type="Gene3D" id="3.10.620.30">
    <property type="match status" value="1"/>
</dbReference>
<feature type="transmembrane region" description="Helical" evidence="1">
    <location>
        <begin position="70"/>
        <end position="87"/>
    </location>
</feature>
<feature type="transmembrane region" description="Helical" evidence="1">
    <location>
        <begin position="566"/>
        <end position="589"/>
    </location>
</feature>
<sequence length="680" mass="75879">MKRNALHAASLREQLSRGLSRDKSDTLLLIGACALVMIPHAWHLPAWVTLAAGALLLWRGWITFRGNRMPARWLLLPVALVLMMGVYQSYRTFLGREAGVCMLVLLLALKLLEMRARRDLFVVVFLSFFVLLTNFFYSQTIATALLAAAGVIAILSAQMSFQFTGAHPPLRERLGMALRLFLLAAPLTLVLFVFFPRIQGPFWGMPGDATGARTGLSDSMEPGKIADLTLSPEIAFRVHFLDAAPPPAKMYWRGPVLGNYDGRRWLPLAGTTLPPSTRVAVRGKPVRYQVTQEPGNRQSLFALDVPVSVPQLPQHTVRLQPDMQLLAAQAVTERVRYDVASSLDYQLQADESPVVLRDWMELPPGFNPKTHEFATQLRSRSADDLDMVNAVLQMFREQKFSYTLRPPRVGRNGVDDFLFSTRAGFCEHYAGAFVVLMRILDIPARVVTGYQGGELNQVDGYLTVRQSDAHAWAEVWLAGRGWVRVDPTAAVAPDRVERNLAANRPRGEFGNLLFFDAASGPWSAALQKLRDNRDAINNAWNQWVLDYTPARQRGFLQSLGIDDPDWGTLAALALTLGAAVTALVALPLVRNREKMDPAERLYRKLCADLSRAGWPRAAHEGPLSYRTRLREAALPPARQRAAIAFLELYESLRYGMQDTPNAKSARAALHQLKSLLKRSR</sequence>
<dbReference type="PANTHER" id="PTHR42736">
    <property type="entry name" value="PROTEIN-GLUTAMINE GAMMA-GLUTAMYLTRANSFERASE"/>
    <property type="match status" value="1"/>
</dbReference>
<dbReference type="InterPro" id="IPR021878">
    <property type="entry name" value="TgpA_N"/>
</dbReference>
<dbReference type="EMBL" id="FXUL01000001">
    <property type="protein sequence ID" value="SMP43459.1"/>
    <property type="molecule type" value="Genomic_DNA"/>
</dbReference>
<accession>A0ABY1PRD2</accession>
<dbReference type="PANTHER" id="PTHR42736:SF1">
    <property type="entry name" value="PROTEIN-GLUTAMINE GAMMA-GLUTAMYLTRANSFERASE"/>
    <property type="match status" value="1"/>
</dbReference>
<dbReference type="Pfam" id="PF13559">
    <property type="entry name" value="DUF4129"/>
    <property type="match status" value="1"/>
</dbReference>
<dbReference type="InterPro" id="IPR025403">
    <property type="entry name" value="TgpA-like_C"/>
</dbReference>